<dbReference type="Pfam" id="PF00071">
    <property type="entry name" value="Ras"/>
    <property type="match status" value="1"/>
</dbReference>
<sequence length="209" mass="24059">MSLIKTYQFKVVLIGESGVGKSCLVIRLTKDIFQPFHISTIGSSFYTKIFSFKEDEEIKLEIWDTAGQERYNSLTRMYFRDAVGAICVYDITNKDTFFEVKKRIQELKSESLDITILLIGNKIDLESQRKVKYEEAAEYAEENGFLFYETSAKSGEIIGESFKALASLLNKNNQDIHQKINYKNNQKSKKEDNIDINLNQKPQKSGKCC</sequence>
<dbReference type="InterPro" id="IPR027417">
    <property type="entry name" value="P-loop_NTPase"/>
</dbReference>
<dbReference type="SMART" id="SM00177">
    <property type="entry name" value="ARF"/>
    <property type="match status" value="1"/>
</dbReference>
<dbReference type="NCBIfam" id="TIGR00231">
    <property type="entry name" value="small_GTP"/>
    <property type="match status" value="1"/>
</dbReference>
<dbReference type="PROSITE" id="PS51421">
    <property type="entry name" value="RAS"/>
    <property type="match status" value="1"/>
</dbReference>
<dbReference type="SMART" id="SM00174">
    <property type="entry name" value="RHO"/>
    <property type="match status" value="1"/>
</dbReference>
<comment type="caution">
    <text evidence="2">The sequence shown here is derived from an EMBL/GenBank/DDBJ whole genome shotgun (WGS) entry which is preliminary data.</text>
</comment>
<dbReference type="PANTHER" id="PTHR47978">
    <property type="match status" value="1"/>
</dbReference>
<dbReference type="SUPFAM" id="SSF52540">
    <property type="entry name" value="P-loop containing nucleoside triphosphate hydrolases"/>
    <property type="match status" value="1"/>
</dbReference>
<dbReference type="Gene3D" id="3.40.50.300">
    <property type="entry name" value="P-loop containing nucleotide triphosphate hydrolases"/>
    <property type="match status" value="1"/>
</dbReference>
<dbReference type="SMART" id="SM00176">
    <property type="entry name" value="RAN"/>
    <property type="match status" value="1"/>
</dbReference>
<keyword evidence="1" id="KW-0547">Nucleotide-binding</keyword>
<dbReference type="SMART" id="SM00173">
    <property type="entry name" value="RAS"/>
    <property type="match status" value="1"/>
</dbReference>
<dbReference type="PROSITE" id="PS51420">
    <property type="entry name" value="RHO"/>
    <property type="match status" value="1"/>
</dbReference>
<proteinExistence type="predicted"/>
<organism evidence="2 3">
    <name type="scientific">Anaeramoeba ignava</name>
    <name type="common">Anaerobic marine amoeba</name>
    <dbReference type="NCBI Taxonomy" id="1746090"/>
    <lineage>
        <taxon>Eukaryota</taxon>
        <taxon>Metamonada</taxon>
        <taxon>Anaeramoebidae</taxon>
        <taxon>Anaeramoeba</taxon>
    </lineage>
</organism>
<dbReference type="OMA" id="MVCEYIL"/>
<evidence type="ECO:0000256" key="1">
    <source>
        <dbReference type="ARBA" id="ARBA00022741"/>
    </source>
</evidence>
<protein>
    <submittedName>
        <fullName evidence="2">Ras-related rab5</fullName>
    </submittedName>
</protein>
<dbReference type="EMBL" id="JAPDFW010000068">
    <property type="protein sequence ID" value="KAJ5074807.1"/>
    <property type="molecule type" value="Genomic_DNA"/>
</dbReference>
<dbReference type="PROSITE" id="PS51419">
    <property type="entry name" value="RAB"/>
    <property type="match status" value="1"/>
</dbReference>
<dbReference type="InterPro" id="IPR001806">
    <property type="entry name" value="Small_GTPase"/>
</dbReference>
<dbReference type="GO" id="GO:0003924">
    <property type="term" value="F:GTPase activity"/>
    <property type="evidence" value="ECO:0007669"/>
    <property type="project" value="InterPro"/>
</dbReference>
<dbReference type="InterPro" id="IPR005225">
    <property type="entry name" value="Small_GTP-bd"/>
</dbReference>
<evidence type="ECO:0000313" key="3">
    <source>
        <dbReference type="Proteomes" id="UP001149090"/>
    </source>
</evidence>
<accession>A0A9Q0LKX3</accession>
<keyword evidence="3" id="KW-1185">Reference proteome</keyword>
<gene>
    <name evidence="2" type="ORF">M0811_07850</name>
</gene>
<dbReference type="AlphaFoldDB" id="A0A9Q0LKX3"/>
<dbReference type="Proteomes" id="UP001149090">
    <property type="component" value="Unassembled WGS sequence"/>
</dbReference>
<evidence type="ECO:0000313" key="2">
    <source>
        <dbReference type="EMBL" id="KAJ5074807.1"/>
    </source>
</evidence>
<dbReference type="PRINTS" id="PR00449">
    <property type="entry name" value="RASTRNSFRMNG"/>
</dbReference>
<dbReference type="SMART" id="SM00175">
    <property type="entry name" value="RAB"/>
    <property type="match status" value="1"/>
</dbReference>
<dbReference type="GO" id="GO:0005525">
    <property type="term" value="F:GTP binding"/>
    <property type="evidence" value="ECO:0007669"/>
    <property type="project" value="InterPro"/>
</dbReference>
<dbReference type="FunFam" id="3.40.50.300:FF:000808">
    <property type="entry name" value="Small GTP-binding protein, putative"/>
    <property type="match status" value="1"/>
</dbReference>
<name>A0A9Q0LKX3_ANAIG</name>
<reference evidence="2" key="1">
    <citation type="submission" date="2022-10" db="EMBL/GenBank/DDBJ databases">
        <title>Novel sulphate-reducing endosymbionts in the free-living metamonad Anaeramoeba.</title>
        <authorList>
            <person name="Jerlstrom-Hultqvist J."/>
            <person name="Cepicka I."/>
            <person name="Gallot-Lavallee L."/>
            <person name="Salas-Leiva D."/>
            <person name="Curtis B.A."/>
            <person name="Zahonova K."/>
            <person name="Pipaliya S."/>
            <person name="Dacks J."/>
            <person name="Roger A.J."/>
        </authorList>
    </citation>
    <scope>NUCLEOTIDE SEQUENCE</scope>
    <source>
        <strain evidence="2">BMAN</strain>
    </source>
</reference>